<dbReference type="EMBL" id="CP025491">
    <property type="protein sequence ID" value="AUH70964.1"/>
    <property type="molecule type" value="Genomic_DNA"/>
</dbReference>
<name>A0A2H5FHD6_9GAMM</name>
<dbReference type="Pfam" id="PF00126">
    <property type="entry name" value="HTH_1"/>
    <property type="match status" value="1"/>
</dbReference>
<dbReference type="InterPro" id="IPR036390">
    <property type="entry name" value="WH_DNA-bd_sf"/>
</dbReference>
<dbReference type="InterPro" id="IPR000847">
    <property type="entry name" value="LysR_HTH_N"/>
</dbReference>
<dbReference type="CDD" id="cd05466">
    <property type="entry name" value="PBP2_LTTR_substrate"/>
    <property type="match status" value="1"/>
</dbReference>
<comment type="similarity">
    <text evidence="1">Belongs to the LysR transcriptional regulatory family.</text>
</comment>
<dbReference type="Gene3D" id="1.10.10.10">
    <property type="entry name" value="Winged helix-like DNA-binding domain superfamily/Winged helix DNA-binding domain"/>
    <property type="match status" value="1"/>
</dbReference>
<dbReference type="PANTHER" id="PTHR30126">
    <property type="entry name" value="HTH-TYPE TRANSCRIPTIONAL REGULATOR"/>
    <property type="match status" value="1"/>
</dbReference>
<keyword evidence="7" id="KW-1185">Reference proteome</keyword>
<dbReference type="GO" id="GO:0003700">
    <property type="term" value="F:DNA-binding transcription factor activity"/>
    <property type="evidence" value="ECO:0007669"/>
    <property type="project" value="InterPro"/>
</dbReference>
<dbReference type="Proteomes" id="UP000234343">
    <property type="component" value="Chromosome"/>
</dbReference>
<evidence type="ECO:0000256" key="3">
    <source>
        <dbReference type="ARBA" id="ARBA00023125"/>
    </source>
</evidence>
<evidence type="ECO:0000313" key="6">
    <source>
        <dbReference type="EMBL" id="AUH70964.1"/>
    </source>
</evidence>
<evidence type="ECO:0000259" key="5">
    <source>
        <dbReference type="PROSITE" id="PS50931"/>
    </source>
</evidence>
<dbReference type="GO" id="GO:0003677">
    <property type="term" value="F:DNA binding"/>
    <property type="evidence" value="ECO:0007669"/>
    <property type="project" value="UniProtKB-KW"/>
</dbReference>
<dbReference type="RefSeq" id="WP_101898733.1">
    <property type="nucleotide sequence ID" value="NZ_CP025491.2"/>
</dbReference>
<dbReference type="AlphaFoldDB" id="A0A2H5FHD6"/>
<proteinExistence type="inferred from homology"/>
<dbReference type="PRINTS" id="PR00039">
    <property type="entry name" value="HTHLYSR"/>
</dbReference>
<evidence type="ECO:0000256" key="4">
    <source>
        <dbReference type="ARBA" id="ARBA00023163"/>
    </source>
</evidence>
<keyword evidence="3" id="KW-0238">DNA-binding</keyword>
<dbReference type="Pfam" id="PF03466">
    <property type="entry name" value="LysR_substrate"/>
    <property type="match status" value="1"/>
</dbReference>
<keyword evidence="4" id="KW-0804">Transcription</keyword>
<dbReference type="KEGG" id="lsh:CAB17_02000"/>
<gene>
    <name evidence="6" type="ORF">CAB17_02000</name>
</gene>
<evidence type="ECO:0000313" key="7">
    <source>
        <dbReference type="Proteomes" id="UP000234343"/>
    </source>
</evidence>
<feature type="domain" description="HTH lysR-type" evidence="5">
    <location>
        <begin position="1"/>
        <end position="58"/>
    </location>
</feature>
<dbReference type="SUPFAM" id="SSF53850">
    <property type="entry name" value="Periplasmic binding protein-like II"/>
    <property type="match status" value="1"/>
</dbReference>
<dbReference type="PROSITE" id="PS50931">
    <property type="entry name" value="HTH_LYSR"/>
    <property type="match status" value="1"/>
</dbReference>
<protein>
    <submittedName>
        <fullName evidence="6">LysR family transcriptional regulator</fullName>
    </submittedName>
</protein>
<evidence type="ECO:0000256" key="2">
    <source>
        <dbReference type="ARBA" id="ARBA00023015"/>
    </source>
</evidence>
<evidence type="ECO:0000256" key="1">
    <source>
        <dbReference type="ARBA" id="ARBA00009437"/>
    </source>
</evidence>
<dbReference type="InterPro" id="IPR005119">
    <property type="entry name" value="LysR_subst-bd"/>
</dbReference>
<reference evidence="6 7" key="1">
    <citation type="submission" date="2017-12" db="EMBL/GenBank/DDBJ databases">
        <title>Legionella sainthelensi LA01-117, whole genome sequence of a clinical isolate from New Zealand.</title>
        <authorList>
            <person name="Cree S.L."/>
            <person name="Slow S."/>
            <person name="Kennedy M.A."/>
            <person name="Murdoch D.R."/>
            <person name="Biggs P.J."/>
            <person name="Anderson T."/>
        </authorList>
    </citation>
    <scope>NUCLEOTIDE SEQUENCE [LARGE SCALE GENOMIC DNA]</scope>
    <source>
        <strain evidence="6 7">LA01-117</strain>
    </source>
</reference>
<dbReference type="SUPFAM" id="SSF46785">
    <property type="entry name" value="Winged helix' DNA-binding domain"/>
    <property type="match status" value="1"/>
</dbReference>
<keyword evidence="2" id="KW-0805">Transcription regulation</keyword>
<accession>A0A2H5FHD6</accession>
<sequence>MDIVEIKSFLAVIEFRSFTLAAKRVHITQSAMSKRIQKMENELGVRLFIVEGSKITLTEAASHFVPYARQMLAAYNSAIKSFKDDAQMLQHHVVVGATVFVSHYILPSFLSYLKTIDSSLIIHIRTMAEHDIDDYLNKGTVDLVISPDRDLPSKIIATELWQEKYYYVANKSHELSQVNRVLSLADFVNYPAIFTQKSGVIRDKVESDFNDKQLNLNVSLEISTLDAIKSLVEFNLGWSVLPSKLISNQLKILDVDTKDIILNFNVFYLKKRMEERAITNFLHIFDKWQGQNLSDENKPLNG</sequence>
<dbReference type="Gene3D" id="3.40.190.290">
    <property type="match status" value="1"/>
</dbReference>
<dbReference type="FunFam" id="1.10.10.10:FF:000001">
    <property type="entry name" value="LysR family transcriptional regulator"/>
    <property type="match status" value="1"/>
</dbReference>
<dbReference type="InterPro" id="IPR036388">
    <property type="entry name" value="WH-like_DNA-bd_sf"/>
</dbReference>
<organism evidence="6 7">
    <name type="scientific">Legionella sainthelensi</name>
    <dbReference type="NCBI Taxonomy" id="28087"/>
    <lineage>
        <taxon>Bacteria</taxon>
        <taxon>Pseudomonadati</taxon>
        <taxon>Pseudomonadota</taxon>
        <taxon>Gammaproteobacteria</taxon>
        <taxon>Legionellales</taxon>
        <taxon>Legionellaceae</taxon>
        <taxon>Legionella</taxon>
    </lineage>
</organism>